<evidence type="ECO:0000256" key="2">
    <source>
        <dbReference type="ARBA" id="ARBA00022980"/>
    </source>
</evidence>
<dbReference type="GO" id="GO:0003735">
    <property type="term" value="F:structural constituent of ribosome"/>
    <property type="evidence" value="ECO:0007669"/>
    <property type="project" value="InterPro"/>
</dbReference>
<comment type="similarity">
    <text evidence="1">Belongs to the universal ribosomal protein uS11 family.</text>
</comment>
<dbReference type="AlphaFoldDB" id="A0A5N6MX50"/>
<dbReference type="HAMAP" id="MF_01310">
    <property type="entry name" value="Ribosomal_uS11"/>
    <property type="match status" value="1"/>
</dbReference>
<dbReference type="Proteomes" id="UP000326396">
    <property type="component" value="Linkage Group LG4"/>
</dbReference>
<reference evidence="5 6" key="1">
    <citation type="submission" date="2019-05" db="EMBL/GenBank/DDBJ databases">
        <title>Mikania micrantha, genome provides insights into the molecular mechanism of rapid growth.</title>
        <authorList>
            <person name="Liu B."/>
        </authorList>
    </citation>
    <scope>NUCLEOTIDE SEQUENCE [LARGE SCALE GENOMIC DNA]</scope>
    <source>
        <strain evidence="5">NLD-2019</strain>
        <tissue evidence="5">Leaf</tissue>
    </source>
</reference>
<protein>
    <recommendedName>
        <fullName evidence="7">Ribosomal protein S11</fullName>
    </recommendedName>
</protein>
<keyword evidence="3" id="KW-0687">Ribonucleoprotein</keyword>
<dbReference type="OrthoDB" id="1654884at2759"/>
<dbReference type="FunFam" id="3.30.420.80:FF:000014">
    <property type="entry name" value="Probable ribosomal protein S11, mitochondrial"/>
    <property type="match status" value="1"/>
</dbReference>
<dbReference type="Gene3D" id="3.30.420.80">
    <property type="entry name" value="Ribosomal protein S11"/>
    <property type="match status" value="1"/>
</dbReference>
<feature type="compositionally biased region" description="Basic and acidic residues" evidence="4">
    <location>
        <begin position="90"/>
        <end position="103"/>
    </location>
</feature>
<dbReference type="InterPro" id="IPR036967">
    <property type="entry name" value="Ribosomal_uS11_sf"/>
</dbReference>
<dbReference type="EMBL" id="SZYD01000014">
    <property type="protein sequence ID" value="KAD4178600.1"/>
    <property type="molecule type" value="Genomic_DNA"/>
</dbReference>
<evidence type="ECO:0000313" key="6">
    <source>
        <dbReference type="Proteomes" id="UP000326396"/>
    </source>
</evidence>
<dbReference type="GO" id="GO:1990904">
    <property type="term" value="C:ribonucleoprotein complex"/>
    <property type="evidence" value="ECO:0007669"/>
    <property type="project" value="UniProtKB-KW"/>
</dbReference>
<evidence type="ECO:0000256" key="4">
    <source>
        <dbReference type="SAM" id="MobiDB-lite"/>
    </source>
</evidence>
<organism evidence="5 6">
    <name type="scientific">Mikania micrantha</name>
    <name type="common">bitter vine</name>
    <dbReference type="NCBI Taxonomy" id="192012"/>
    <lineage>
        <taxon>Eukaryota</taxon>
        <taxon>Viridiplantae</taxon>
        <taxon>Streptophyta</taxon>
        <taxon>Embryophyta</taxon>
        <taxon>Tracheophyta</taxon>
        <taxon>Spermatophyta</taxon>
        <taxon>Magnoliopsida</taxon>
        <taxon>eudicotyledons</taxon>
        <taxon>Gunneridae</taxon>
        <taxon>Pentapetalae</taxon>
        <taxon>asterids</taxon>
        <taxon>campanulids</taxon>
        <taxon>Asterales</taxon>
        <taxon>Asteraceae</taxon>
        <taxon>Asteroideae</taxon>
        <taxon>Heliantheae alliance</taxon>
        <taxon>Eupatorieae</taxon>
        <taxon>Mikania</taxon>
    </lineage>
</organism>
<feature type="region of interest" description="Disordered" evidence="4">
    <location>
        <begin position="90"/>
        <end position="111"/>
    </location>
</feature>
<dbReference type="GO" id="GO:0005840">
    <property type="term" value="C:ribosome"/>
    <property type="evidence" value="ECO:0007669"/>
    <property type="project" value="UniProtKB-KW"/>
</dbReference>
<keyword evidence="6" id="KW-1185">Reference proteome</keyword>
<evidence type="ECO:0000256" key="3">
    <source>
        <dbReference type="ARBA" id="ARBA00023274"/>
    </source>
</evidence>
<evidence type="ECO:0000256" key="1">
    <source>
        <dbReference type="ARBA" id="ARBA00006194"/>
    </source>
</evidence>
<sequence>MVNHNSVISNVHFKKQLQNYVTTWFNQPARKTKICNGISVNCQGPTRALHNAMPRFLGNLGMKLGFAQENSLPASLKFASSIHSVGPKEFERGVDDGPVDSEKNSGFFEGSNQRLDDTVRERPPIEPGLNAGLYESLTRRFTDRDAARAPNEPGRNPEFFESLTRRFADMDVSRAPTQTGPDGRPFVRGLGSFEFGRNMNFVRGIAKDNENYRSGVEQNADIVHVKIMRNNTFVTVTDSKGNKKMGTSAGCLAEMKGGPKVSKYSAEATAEHVGRLAKSMGLKSVVMKVNGFTLFKKKKLAILSFRDGYTNSRSDRNPIVYIEDTTRKPHNGCRLKKQRRV</sequence>
<evidence type="ECO:0008006" key="7">
    <source>
        <dbReference type="Google" id="ProtNLM"/>
    </source>
</evidence>
<evidence type="ECO:0000313" key="5">
    <source>
        <dbReference type="EMBL" id="KAD4178600.1"/>
    </source>
</evidence>
<dbReference type="GO" id="GO:0006412">
    <property type="term" value="P:translation"/>
    <property type="evidence" value="ECO:0007669"/>
    <property type="project" value="InterPro"/>
</dbReference>
<dbReference type="InterPro" id="IPR001971">
    <property type="entry name" value="Ribosomal_uS11"/>
</dbReference>
<dbReference type="SUPFAM" id="SSF53137">
    <property type="entry name" value="Translational machinery components"/>
    <property type="match status" value="1"/>
</dbReference>
<proteinExistence type="inferred from homology"/>
<keyword evidence="2" id="KW-0689">Ribosomal protein</keyword>
<accession>A0A5N6MX50</accession>
<dbReference type="Pfam" id="PF00411">
    <property type="entry name" value="Ribosomal_S11"/>
    <property type="match status" value="1"/>
</dbReference>
<gene>
    <name evidence="5" type="ORF">E3N88_27191</name>
</gene>
<dbReference type="PANTHER" id="PTHR11759">
    <property type="entry name" value="40S RIBOSOMAL PROTEIN S14/30S RIBOSOMAL PROTEIN S11"/>
    <property type="match status" value="1"/>
</dbReference>
<comment type="caution">
    <text evidence="5">The sequence shown here is derived from an EMBL/GenBank/DDBJ whole genome shotgun (WGS) entry which is preliminary data.</text>
</comment>
<name>A0A5N6MX50_9ASTR</name>